<evidence type="ECO:0000313" key="3">
    <source>
        <dbReference type="Proteomes" id="UP000078343"/>
    </source>
</evidence>
<organism evidence="2 3">
    <name type="scientific">Fonsecaea erecta</name>
    <dbReference type="NCBI Taxonomy" id="1367422"/>
    <lineage>
        <taxon>Eukaryota</taxon>
        <taxon>Fungi</taxon>
        <taxon>Dikarya</taxon>
        <taxon>Ascomycota</taxon>
        <taxon>Pezizomycotina</taxon>
        <taxon>Eurotiomycetes</taxon>
        <taxon>Chaetothyriomycetidae</taxon>
        <taxon>Chaetothyriales</taxon>
        <taxon>Herpotrichiellaceae</taxon>
        <taxon>Fonsecaea</taxon>
    </lineage>
</organism>
<feature type="compositionally biased region" description="Acidic residues" evidence="1">
    <location>
        <begin position="53"/>
        <end position="62"/>
    </location>
</feature>
<dbReference type="AlphaFoldDB" id="A0A178Z4R3"/>
<feature type="region of interest" description="Disordered" evidence="1">
    <location>
        <begin position="1"/>
        <end position="62"/>
    </location>
</feature>
<dbReference type="OrthoDB" id="2316594at2759"/>
<sequence>MSSPDLTKSPESSDPSEKSNYDVPDEETVRHLALFASRHDSNDNTGSGPGSGGDDDDDDDDLPATLIRELEAAPLFSSHVKQCLNACTDDDDMPRLPAYGLLGLRTRAVNGSDGTTTSGRDLDKEDNLIYTNMQHPWSTFICGQQGAGKSHTMSCLLENALIGDSSAGGGGMGPNPTPMAGLVFHYDKFTSARATQICEAVYLSSQAGIKVQVLVSPSNLTAMRHLYRHLPNWPRGAPRPEVLPFLFSETQLNVANMKALMAVDSEDKNPPLYMAIVNKVLKQLSLVGQTTGIRYQAMKQAVSNEGLTPSQTCFLEMRYSLIEWFLKETTAQAIRKKAGEIQFGPGTLLIVDLSCPFVTETDACTLFSIFLQIFLGQRHKSPLIIALDEAHKFLTETPAAKAFSEDLVQIIRQQRHLATRVVIATQEPTISPKLLDLCTVAVVHQFQSPEWYKVLQKHVAALAQGPARRWKRTKKNGSSSRRRSVGGGDGYGDGENNDSDHNDDDNNDADDDQDIFKTIVRLRQGEALVFCPKAYFDVTHHHHHQRHRPDFHPLEDGYAQVTIRGRVTADGGRSILASDRV</sequence>
<dbReference type="Proteomes" id="UP000078343">
    <property type="component" value="Unassembled WGS sequence"/>
</dbReference>
<evidence type="ECO:0008006" key="4">
    <source>
        <dbReference type="Google" id="ProtNLM"/>
    </source>
</evidence>
<keyword evidence="3" id="KW-1185">Reference proteome</keyword>
<dbReference type="RefSeq" id="XP_018688111.1">
    <property type="nucleotide sequence ID" value="XM_018842698.1"/>
</dbReference>
<dbReference type="STRING" id="1367422.A0A178Z4R3"/>
<reference evidence="2 3" key="1">
    <citation type="submission" date="2016-04" db="EMBL/GenBank/DDBJ databases">
        <title>Draft genome of Fonsecaea erecta CBS 125763.</title>
        <authorList>
            <person name="Weiss V.A."/>
            <person name="Vicente V.A."/>
            <person name="Raittz R.T."/>
            <person name="Moreno L.F."/>
            <person name="De Souza E.M."/>
            <person name="Pedrosa F.O."/>
            <person name="Steffens M.B."/>
            <person name="Faoro H."/>
            <person name="Tadra-Sfeir M.Z."/>
            <person name="Najafzadeh M.J."/>
            <person name="Felipe M.S."/>
            <person name="Teixeira M."/>
            <person name="Sun J."/>
            <person name="Xi L."/>
            <person name="Gomes R."/>
            <person name="De Azevedo C.M."/>
            <person name="Salgado C.G."/>
            <person name="Da Silva M.B."/>
            <person name="Nascimento M.F."/>
            <person name="Queiroz-Telles F."/>
            <person name="Attili D.S."/>
            <person name="Gorbushina A."/>
        </authorList>
    </citation>
    <scope>NUCLEOTIDE SEQUENCE [LARGE SCALE GENOMIC DNA]</scope>
    <source>
        <strain evidence="2 3">CBS 125763</strain>
    </source>
</reference>
<comment type="caution">
    <text evidence="2">The sequence shown here is derived from an EMBL/GenBank/DDBJ whole genome shotgun (WGS) entry which is preliminary data.</text>
</comment>
<gene>
    <name evidence="2" type="ORF">AYL99_11192</name>
</gene>
<dbReference type="InterPro" id="IPR027417">
    <property type="entry name" value="P-loop_NTPase"/>
</dbReference>
<dbReference type="GeneID" id="30015360"/>
<name>A0A178Z4R3_9EURO</name>
<feature type="region of interest" description="Disordered" evidence="1">
    <location>
        <begin position="466"/>
        <end position="511"/>
    </location>
</feature>
<dbReference type="SUPFAM" id="SSF52540">
    <property type="entry name" value="P-loop containing nucleoside triphosphate hydrolases"/>
    <property type="match status" value="1"/>
</dbReference>
<evidence type="ECO:0000256" key="1">
    <source>
        <dbReference type="SAM" id="MobiDB-lite"/>
    </source>
</evidence>
<evidence type="ECO:0000313" key="2">
    <source>
        <dbReference type="EMBL" id="OAP54744.1"/>
    </source>
</evidence>
<feature type="compositionally biased region" description="Basic residues" evidence="1">
    <location>
        <begin position="468"/>
        <end position="484"/>
    </location>
</feature>
<accession>A0A178Z4R3</accession>
<proteinExistence type="predicted"/>
<dbReference type="Gene3D" id="3.40.50.300">
    <property type="entry name" value="P-loop containing nucleotide triphosphate hydrolases"/>
    <property type="match status" value="1"/>
</dbReference>
<dbReference type="EMBL" id="LVYI01000013">
    <property type="protein sequence ID" value="OAP54744.1"/>
    <property type="molecule type" value="Genomic_DNA"/>
</dbReference>
<feature type="compositionally biased region" description="Acidic residues" evidence="1">
    <location>
        <begin position="495"/>
        <end position="511"/>
    </location>
</feature>
<protein>
    <recommendedName>
        <fullName evidence="4">AAA+ ATPase domain-containing protein</fullName>
    </recommendedName>
</protein>